<feature type="transmembrane region" description="Helical" evidence="6">
    <location>
        <begin position="401"/>
        <end position="423"/>
    </location>
</feature>
<gene>
    <name evidence="7" type="ORF">RD110_20080</name>
</gene>
<protein>
    <recommendedName>
        <fullName evidence="6">Arsenical pump membrane protein</fullName>
    </recommendedName>
</protein>
<dbReference type="CDD" id="cd01118">
    <property type="entry name" value="ArsB_permease"/>
    <property type="match status" value="1"/>
</dbReference>
<dbReference type="AlphaFoldDB" id="A0A1P8JZN9"/>
<proteinExistence type="inferred from homology"/>
<feature type="transmembrane region" description="Helical" evidence="6">
    <location>
        <begin position="184"/>
        <end position="202"/>
    </location>
</feature>
<dbReference type="PANTHER" id="PTHR43302">
    <property type="entry name" value="TRANSPORTER ARSB-RELATED"/>
    <property type="match status" value="1"/>
</dbReference>
<dbReference type="GO" id="GO:0042960">
    <property type="term" value="F:antimonite secondary active transmembrane transporter activity"/>
    <property type="evidence" value="ECO:0007669"/>
    <property type="project" value="TreeGrafter"/>
</dbReference>
<evidence type="ECO:0000256" key="4">
    <source>
        <dbReference type="ARBA" id="ARBA00022989"/>
    </source>
</evidence>
<dbReference type="GO" id="GO:0005886">
    <property type="term" value="C:plasma membrane"/>
    <property type="evidence" value="ECO:0007669"/>
    <property type="project" value="UniProtKB-SubCell"/>
</dbReference>
<comment type="caution">
    <text evidence="6">Lacks conserved residue(s) required for the propagation of feature annotation.</text>
</comment>
<dbReference type="KEGG" id="rhy:RD110_20080"/>
<dbReference type="GO" id="GO:0046685">
    <property type="term" value="P:response to arsenic-containing substance"/>
    <property type="evidence" value="ECO:0007669"/>
    <property type="project" value="UniProtKB-KW"/>
</dbReference>
<feature type="transmembrane region" description="Helical" evidence="6">
    <location>
        <begin position="247"/>
        <end position="268"/>
    </location>
</feature>
<feature type="transmembrane region" description="Helical" evidence="6">
    <location>
        <begin position="47"/>
        <end position="70"/>
    </location>
</feature>
<reference evidence="7 8" key="1">
    <citation type="submission" date="2017-01" db="EMBL/GenBank/DDBJ databases">
        <authorList>
            <person name="Mah S.A."/>
            <person name="Swanson W.J."/>
            <person name="Moy G.W."/>
            <person name="Vacquier V.D."/>
        </authorList>
    </citation>
    <scope>NUCLEOTIDE SEQUENCE [LARGE SCALE GENOMIC DNA]</scope>
    <source>
        <strain evidence="7 8">DCY110</strain>
    </source>
</reference>
<keyword evidence="5 6" id="KW-0472">Membrane</keyword>
<keyword evidence="6" id="KW-0813">Transport</keyword>
<dbReference type="NCBIfam" id="NF011980">
    <property type="entry name" value="PRK15445.1"/>
    <property type="match status" value="1"/>
</dbReference>
<dbReference type="PRINTS" id="PR00758">
    <property type="entry name" value="ARSENICPUMP"/>
</dbReference>
<keyword evidence="4 6" id="KW-1133">Transmembrane helix</keyword>
<dbReference type="Proteomes" id="UP000186609">
    <property type="component" value="Chromosome"/>
</dbReference>
<organism evidence="7 8">
    <name type="scientific">Rhodoferax koreensis</name>
    <dbReference type="NCBI Taxonomy" id="1842727"/>
    <lineage>
        <taxon>Bacteria</taxon>
        <taxon>Pseudomonadati</taxon>
        <taxon>Pseudomonadota</taxon>
        <taxon>Betaproteobacteria</taxon>
        <taxon>Burkholderiales</taxon>
        <taxon>Comamonadaceae</taxon>
        <taxon>Rhodoferax</taxon>
    </lineage>
</organism>
<accession>A0A1P8JZN9</accession>
<dbReference type="NCBIfam" id="TIGR00935">
    <property type="entry name" value="2a45"/>
    <property type="match status" value="1"/>
</dbReference>
<feature type="transmembrane region" description="Helical" evidence="6">
    <location>
        <begin position="121"/>
        <end position="147"/>
    </location>
</feature>
<dbReference type="OrthoDB" id="9774335at2"/>
<evidence type="ECO:0000256" key="5">
    <source>
        <dbReference type="ARBA" id="ARBA00023136"/>
    </source>
</evidence>
<evidence type="ECO:0000313" key="7">
    <source>
        <dbReference type="EMBL" id="APW39228.1"/>
    </source>
</evidence>
<dbReference type="GO" id="GO:0008490">
    <property type="term" value="F:arsenite secondary active transmembrane transporter activity"/>
    <property type="evidence" value="ECO:0007669"/>
    <property type="project" value="TreeGrafter"/>
</dbReference>
<feature type="transmembrane region" description="Helical" evidence="6">
    <location>
        <begin position="223"/>
        <end position="241"/>
    </location>
</feature>
<comment type="subcellular location">
    <subcellularLocation>
        <location evidence="1 6">Cell membrane</location>
        <topology evidence="1 6">Multi-pass membrane protein</topology>
    </subcellularLocation>
</comment>
<dbReference type="Pfam" id="PF02040">
    <property type="entry name" value="ArsB"/>
    <property type="match status" value="1"/>
</dbReference>
<evidence type="ECO:0000256" key="6">
    <source>
        <dbReference type="RuleBase" id="RU004993"/>
    </source>
</evidence>
<evidence type="ECO:0000256" key="2">
    <source>
        <dbReference type="ARBA" id="ARBA00022475"/>
    </source>
</evidence>
<evidence type="ECO:0000256" key="3">
    <source>
        <dbReference type="ARBA" id="ARBA00022692"/>
    </source>
</evidence>
<dbReference type="EMBL" id="CP019236">
    <property type="protein sequence ID" value="APW39228.1"/>
    <property type="molecule type" value="Genomic_DNA"/>
</dbReference>
<keyword evidence="6" id="KW-0059">Arsenical resistance</keyword>
<comment type="similarity">
    <text evidence="6">Belongs to the ArsB family.</text>
</comment>
<name>A0A1P8JZN9_9BURK</name>
<sequence>MPAAILIFIFTLVLVIWQPRGLGIGWSASLGAVMALLLGVVHLGDVAVVWGIVWNATATFIAVIVISLLLDEAGFFEWAALHVARWGRGSGRRLFAFIVLLGAAVSALFANDGAALILTPIVMAMLVALGFTPAATLAFVMAAGFIADTASLPLIVSNLVNIVSADFFKIGFNAYAAVMVPVNLAAVLASLLVLMFHFRHSIPARYDVRSLKAPHEVIRDHRTFRAGWIVLALLLLGFFGLEPIGVPVSAVAAAGAAVLLAVAGRGAVISTKKVLHGAPWQIVVFSLGMYLVVYGLRNAGLTDHIAGLLNLFAQGGVWGAALGTGFLTALLSSVMNNMPTVLIGALSIDATGATGVVKEAMVYANVIGCDLGPKITPIGSLATLLWLHVLAQKGTTIGWGYYFRVGIVLTVPVLFVTLAALALRLG</sequence>
<dbReference type="STRING" id="1842727.RD110_20080"/>
<comment type="function">
    <text evidence="6">Involved in arsenical resistance. Thought to form the channel of an arsenite pump.</text>
</comment>
<feature type="transmembrane region" description="Helical" evidence="6">
    <location>
        <begin position="91"/>
        <end position="109"/>
    </location>
</feature>
<evidence type="ECO:0000256" key="1">
    <source>
        <dbReference type="ARBA" id="ARBA00004651"/>
    </source>
</evidence>
<keyword evidence="3 6" id="KW-0812">Transmembrane</keyword>
<feature type="transmembrane region" description="Helical" evidence="6">
    <location>
        <begin position="280"/>
        <end position="296"/>
    </location>
</feature>
<feature type="transmembrane region" description="Helical" evidence="6">
    <location>
        <begin position="308"/>
        <end position="331"/>
    </location>
</feature>
<dbReference type="PANTHER" id="PTHR43302:SF5">
    <property type="entry name" value="TRANSPORTER ARSB-RELATED"/>
    <property type="match status" value="1"/>
</dbReference>
<keyword evidence="2" id="KW-1003">Cell membrane</keyword>
<dbReference type="RefSeq" id="WP_076201459.1">
    <property type="nucleotide sequence ID" value="NZ_CP019236.1"/>
</dbReference>
<evidence type="ECO:0000313" key="8">
    <source>
        <dbReference type="Proteomes" id="UP000186609"/>
    </source>
</evidence>
<keyword evidence="8" id="KW-1185">Reference proteome</keyword>
<dbReference type="InterPro" id="IPR000802">
    <property type="entry name" value="Arsenical_pump_ArsB"/>
</dbReference>